<keyword evidence="2" id="KW-1185">Reference proteome</keyword>
<dbReference type="Proteomes" id="UP000194474">
    <property type="component" value="Unassembled WGS sequence"/>
</dbReference>
<protein>
    <submittedName>
        <fullName evidence="1">Uncharacterized protein</fullName>
    </submittedName>
</protein>
<reference evidence="2" key="1">
    <citation type="submission" date="2017-04" db="EMBL/GenBank/DDBJ databases">
        <authorList>
            <person name="Varghese N."/>
            <person name="Submissions S."/>
        </authorList>
    </citation>
    <scope>NUCLEOTIDE SEQUENCE [LARGE SCALE GENOMIC DNA]</scope>
</reference>
<evidence type="ECO:0000313" key="2">
    <source>
        <dbReference type="Proteomes" id="UP000194474"/>
    </source>
</evidence>
<accession>A0A1Y6F7J1</accession>
<proteinExistence type="predicted"/>
<sequence length="45" mass="4793">MISLVLFGLCWIAGCIGAVILLMPNAETAAEDLLSLTERQGEELS</sequence>
<gene>
    <name evidence="1" type="ORF">SAMN06295905_1916</name>
</gene>
<dbReference type="AlphaFoldDB" id="A0A1Y6F7J1"/>
<evidence type="ECO:0000313" key="1">
    <source>
        <dbReference type="EMBL" id="SMQ70844.1"/>
    </source>
</evidence>
<organism evidence="1 2">
    <name type="scientific">Devosia lucknowensis</name>
    <dbReference type="NCBI Taxonomy" id="1096929"/>
    <lineage>
        <taxon>Bacteria</taxon>
        <taxon>Pseudomonadati</taxon>
        <taxon>Pseudomonadota</taxon>
        <taxon>Alphaproteobacteria</taxon>
        <taxon>Hyphomicrobiales</taxon>
        <taxon>Devosiaceae</taxon>
        <taxon>Devosia</taxon>
    </lineage>
</organism>
<name>A0A1Y6F7J1_9HYPH</name>
<dbReference type="RefSeq" id="WP_170926411.1">
    <property type="nucleotide sequence ID" value="NZ_FXWK01000001.1"/>
</dbReference>
<dbReference type="EMBL" id="FXWK01000001">
    <property type="protein sequence ID" value="SMQ70844.1"/>
    <property type="molecule type" value="Genomic_DNA"/>
</dbReference>